<feature type="domain" description="Proteasome activator complex subunit 4-like HEAT repeat-like" evidence="11">
    <location>
        <begin position="1170"/>
        <end position="1464"/>
    </location>
</feature>
<dbReference type="GO" id="GO:0016607">
    <property type="term" value="C:nuclear speck"/>
    <property type="evidence" value="ECO:0007669"/>
    <property type="project" value="UniProtKB-SubCell"/>
</dbReference>
<evidence type="ECO:0000256" key="1">
    <source>
        <dbReference type="ARBA" id="ARBA00004324"/>
    </source>
</evidence>
<feature type="domain" description="Proteasome activator Blm10 middle HEAT repeats region" evidence="10">
    <location>
        <begin position="321"/>
        <end position="817"/>
    </location>
</feature>
<keyword evidence="8" id="KW-0539">Nucleus</keyword>
<dbReference type="Pfam" id="PF16507">
    <property type="entry name" value="HEAT_PSME4_mid"/>
    <property type="match status" value="1"/>
</dbReference>
<evidence type="ECO:0000259" key="9">
    <source>
        <dbReference type="Pfam" id="PF11919"/>
    </source>
</evidence>
<evidence type="ECO:0000256" key="8">
    <source>
        <dbReference type="ARBA" id="ARBA00023242"/>
    </source>
</evidence>
<dbReference type="InterPro" id="IPR021843">
    <property type="entry name" value="PSME4_C"/>
</dbReference>
<dbReference type="Pfam" id="PF11919">
    <property type="entry name" value="PSME4_C"/>
    <property type="match status" value="1"/>
</dbReference>
<comment type="caution">
    <text evidence="12">The sequence shown here is derived from an EMBL/GenBank/DDBJ whole genome shotgun (WGS) entry which is preliminary data.</text>
</comment>
<dbReference type="GO" id="GO:0005829">
    <property type="term" value="C:cytosol"/>
    <property type="evidence" value="ECO:0007669"/>
    <property type="project" value="TreeGrafter"/>
</dbReference>
<dbReference type="InterPro" id="IPR016024">
    <property type="entry name" value="ARM-type_fold"/>
</dbReference>
<keyword evidence="7" id="KW-0234">DNA repair</keyword>
<dbReference type="GO" id="GO:0016504">
    <property type="term" value="F:peptidase activator activity"/>
    <property type="evidence" value="ECO:0007669"/>
    <property type="project" value="InterPro"/>
</dbReference>
<organism evidence="12 13">
    <name type="scientific">Cloeon dipterum</name>
    <dbReference type="NCBI Taxonomy" id="197152"/>
    <lineage>
        <taxon>Eukaryota</taxon>
        <taxon>Metazoa</taxon>
        <taxon>Ecdysozoa</taxon>
        <taxon>Arthropoda</taxon>
        <taxon>Hexapoda</taxon>
        <taxon>Insecta</taxon>
        <taxon>Pterygota</taxon>
        <taxon>Palaeoptera</taxon>
        <taxon>Ephemeroptera</taxon>
        <taxon>Pisciforma</taxon>
        <taxon>Baetidae</taxon>
        <taxon>Cloeon</taxon>
    </lineage>
</organism>
<accession>A0A8S1C1H2</accession>
<gene>
    <name evidence="12" type="ORF">CLODIP_2_CD01876</name>
</gene>
<dbReference type="OrthoDB" id="17907at2759"/>
<evidence type="ECO:0000259" key="10">
    <source>
        <dbReference type="Pfam" id="PF16507"/>
    </source>
</evidence>
<evidence type="ECO:0000256" key="3">
    <source>
        <dbReference type="ARBA" id="ARBA00005739"/>
    </source>
</evidence>
<dbReference type="InterPro" id="IPR035309">
    <property type="entry name" value="PSME4"/>
</dbReference>
<evidence type="ECO:0000256" key="2">
    <source>
        <dbReference type="ARBA" id="ARBA00004496"/>
    </source>
</evidence>
<dbReference type="PANTHER" id="PTHR32170">
    <property type="entry name" value="PROTEASOME ACTIVATOR COMPLEX SUBUNIT 4"/>
    <property type="match status" value="1"/>
</dbReference>
<evidence type="ECO:0000256" key="7">
    <source>
        <dbReference type="ARBA" id="ARBA00023204"/>
    </source>
</evidence>
<dbReference type="InterPro" id="IPR011989">
    <property type="entry name" value="ARM-like"/>
</dbReference>
<dbReference type="Proteomes" id="UP000494165">
    <property type="component" value="Unassembled WGS sequence"/>
</dbReference>
<keyword evidence="4" id="KW-0963">Cytoplasm</keyword>
<feature type="domain" description="Proteasome activator complex subunit 4 C-terminal" evidence="9">
    <location>
        <begin position="1763"/>
        <end position="1849"/>
    </location>
</feature>
<dbReference type="PANTHER" id="PTHR32170:SF3">
    <property type="entry name" value="PROTEASOME ACTIVATOR COMPLEX SUBUNIT 4"/>
    <property type="match status" value="1"/>
</dbReference>
<evidence type="ECO:0000259" key="11">
    <source>
        <dbReference type="Pfam" id="PF23096"/>
    </source>
</evidence>
<evidence type="ECO:0008006" key="14">
    <source>
        <dbReference type="Google" id="ProtNLM"/>
    </source>
</evidence>
<reference evidence="12 13" key="1">
    <citation type="submission" date="2020-04" db="EMBL/GenBank/DDBJ databases">
        <authorList>
            <person name="Alioto T."/>
            <person name="Alioto T."/>
            <person name="Gomez Garrido J."/>
        </authorList>
    </citation>
    <scope>NUCLEOTIDE SEQUENCE [LARGE SCALE GENOMIC DNA]</scope>
</reference>
<dbReference type="InterPro" id="IPR032430">
    <property type="entry name" value="Blm10_mid"/>
</dbReference>
<evidence type="ECO:0000256" key="4">
    <source>
        <dbReference type="ARBA" id="ARBA00022490"/>
    </source>
</evidence>
<comment type="similarity">
    <text evidence="3">Belongs to the BLM10 family.</text>
</comment>
<keyword evidence="5" id="KW-0677">Repeat</keyword>
<evidence type="ECO:0000256" key="5">
    <source>
        <dbReference type="ARBA" id="ARBA00022737"/>
    </source>
</evidence>
<dbReference type="Pfam" id="PF23096">
    <property type="entry name" value="HEAT_PSME4"/>
    <property type="match status" value="1"/>
</dbReference>
<dbReference type="InterPro" id="IPR055455">
    <property type="entry name" value="HEAT_PSME4"/>
</dbReference>
<comment type="subcellular location">
    <subcellularLocation>
        <location evidence="2">Cytoplasm</location>
    </subcellularLocation>
    <subcellularLocation>
        <location evidence="1">Nucleus speckle</location>
    </subcellularLocation>
</comment>
<dbReference type="GO" id="GO:0070628">
    <property type="term" value="F:proteasome binding"/>
    <property type="evidence" value="ECO:0007669"/>
    <property type="project" value="InterPro"/>
</dbReference>
<dbReference type="SUPFAM" id="SSF48371">
    <property type="entry name" value="ARM repeat"/>
    <property type="match status" value="1"/>
</dbReference>
<evidence type="ECO:0000313" key="12">
    <source>
        <dbReference type="EMBL" id="CAB3361775.1"/>
    </source>
</evidence>
<evidence type="ECO:0000313" key="13">
    <source>
        <dbReference type="Proteomes" id="UP000494165"/>
    </source>
</evidence>
<protein>
    <recommendedName>
        <fullName evidence="14">Proteasome activator complex subunit 4 C-terminal domain-containing protein</fullName>
    </recommendedName>
</protein>
<dbReference type="GO" id="GO:0006281">
    <property type="term" value="P:DNA repair"/>
    <property type="evidence" value="ECO:0007669"/>
    <property type="project" value="UniProtKB-KW"/>
</dbReference>
<evidence type="ECO:0000256" key="6">
    <source>
        <dbReference type="ARBA" id="ARBA00022763"/>
    </source>
</evidence>
<dbReference type="GO" id="GO:0010499">
    <property type="term" value="P:proteasomal ubiquitin-independent protein catabolic process"/>
    <property type="evidence" value="ECO:0007669"/>
    <property type="project" value="TreeGrafter"/>
</dbReference>
<dbReference type="EMBL" id="CADEPI010000007">
    <property type="protein sequence ID" value="CAB3361775.1"/>
    <property type="molecule type" value="Genomic_DNA"/>
</dbReference>
<sequence length="1849" mass="212854">MDESLSEDDSSLDRYDDLGFKPQKVLEYNRLLPYSVKLDNESNHILATIKANLGRAVMLREICPGCRVWTARLVKYCRLYGLKFTKEDHIAFVKMLYELVTLPKLEPYLVNKFSACLLELIRYKKYLHYKELTLHWRPLYEVRKRIIEDSHAELGMYRYFTDLDSTLNALIREASYYFPPSTTQEVLDLFRPRLCPFDSSTARGMEGLNLFLPTMPRDDMEVQGFHLWLDELTHFWQVCNNATNFESELMWLLSRVARLNIGHIDWEPHMALMFTRFLRSLNLPVLYKKMHPGRIHKLDTSAICQWMVSTMGGKCSTYKYLEKFVKTLETYLQPANYGRWVLKLRELIKRLISCFMSRLYRERVRRRRWEPQIPESHLLTEEDVTKFVEIMQPITMQAMYSKAGCLDMVQPLQILATLRPNLVVPTVIEKMYMNLDSITEPHKLTTAMMCVVAVGRPMLEQTSDYKDGRSHVLPLLMSVLPGIDPNDSFKCFITFQFISTFSTMVPLVDSSRAYEHFKDLTEEEELLCAASSGFEDFVLQFIDRCLSLIESSSIDQSRIEQESDKWESETLTESAILSTVIAVLTQTSPSIFQQALRKVYQFVISRILETTVAGILLAVLCQAFAMVNAEDTLKLLVPYLCTAIMQGTEAEEVIKEPHLNNELLYQLQILAEVVCCDGSYLVPHMPQLTQVLDRTLHLVSKEGQHSSGRLLSHILDSMVNIKPTDYRSVDYEFSETIKEHLPIRDWAKPVSIFDMTVSWHIPSTEEIRCVQELVNRFLPPELEKISKFVDGSLSLSRDELQSSLNLLMSILAGRPLLPVWKEEPINVKESAVDLKAFTYTTGCDGVEITMPDGSNVRQQVAKVMVQLQSKLLESHEDDTRSFFLLISIYELLLCNQGASKSDFMHHWKNYSFIKQLLDNKLASGSKRQLRRMVIDRAVLQQKQRLSEASTSVVTETHQQILLALLQLATSQYSEVRGKAQGSLSMSLELFSFSYRLLMPKIIDYLKLDSNKCHDQFKGALYVLLGPKQNPLISKHNWEVLSDLWFTLVTAMPSEKNSVIRLMEKLVESVHKHFPTITIQLEVPRKCSETGRALWDSVPLPNQPVPSDAELEQGKLALEQLCKAKEEKYTSLVNKLLDAIESGNLHWRYNDMAVSFLRDLVHPDVPFPSRAVKFFLKTLIHDTIHLRKLAIASIVFILQQQKKDHVKVEVDPHSYSKDTGLSIVESGEEERQICVKPGDREDNSWLQYDYQSRPLTQDQWEKTRYQHRTYLGYYCWPKKVEVYAPYSKQPCLDRTEEEMDEAEIDVFKFFNNQANIDKFIEYLSLEEKKGRDKFNSKRYILFKNLFRNHGDAHLKLFLPHLKRLVVDKNESSQRCASEIIAGIIKGSKHWPYDKIELLWKELSPIIRSALSSMTVETVGDWGICFATAAESRDPNRQHWLLEVLMEEPLREEAAFKDCGRLYALQGALNQHEWRIPELLHRLLAYIKPFLTHPFQNVRERLGSVLTNIFNLDVLLCEQNSTKSPHIEEFVEEVLPRLQILCANGPKDIEGKMEVDLPGSPGELSTTTNLMANVELSVENKGPRDLALRLLKTVCQWSSGCILRSCFGVKPAFYKFFPIVCLMESYEGDDEISKCCTTFLAYLAFSLTPANVIPTALATIRSTLNLGSWKARMTCLDFLQVLVFHNMPNFLSNDAWVKEVSSLVLTLMKDERLEVREKAAQVLGGLLHCDFISSTDDLLRQFAKQSKTKLKRSSASDNIYVESVIKRHCGVLGLCAFIDAYPYEVPDFIPDVFSALGDHLNDPPPISTTIRKSLGNFKRTHLDNWQNHKLKFSEDQLCLLSDLLIPPTYYA</sequence>
<name>A0A8S1C1H2_9INSE</name>
<keyword evidence="6" id="KW-0227">DNA damage</keyword>
<keyword evidence="13" id="KW-1185">Reference proteome</keyword>
<proteinExistence type="inferred from homology"/>
<dbReference type="Gene3D" id="1.25.10.10">
    <property type="entry name" value="Leucine-rich Repeat Variant"/>
    <property type="match status" value="1"/>
</dbReference>